<keyword evidence="3" id="KW-1185">Reference proteome</keyword>
<organism evidence="2 3">
    <name type="scientific">Actinacidiphila acidipaludis</name>
    <dbReference type="NCBI Taxonomy" id="2873382"/>
    <lineage>
        <taxon>Bacteria</taxon>
        <taxon>Bacillati</taxon>
        <taxon>Actinomycetota</taxon>
        <taxon>Actinomycetes</taxon>
        <taxon>Kitasatosporales</taxon>
        <taxon>Streptomycetaceae</taxon>
        <taxon>Actinacidiphila</taxon>
    </lineage>
</organism>
<dbReference type="Pfam" id="PF13556">
    <property type="entry name" value="HTH_30"/>
    <property type="match status" value="2"/>
</dbReference>
<sequence>MSTLGYLVDKKPALRLRYVVPSQAGRHEQQRVTSVTPLEPGAQVDVRPGTLVLVDVPASALSRQATAQLTTLVARLAAIRDTALALRVPEKIVPDIPDQLCRQAERVAVPLLSSSAPLRAWDGINGDLSRQRALVAEEQTERLERLLALVPTRLGDTGAVRQIVDWLAIALDADVMVWSKSRGVVTASSDSARLRLAHLVIGEPAEDLAELGLVGIADARLVAVSPGDPEEAKLAVGARRPLDAAASSLIQHAARILGLCDRAARDQTGPVPRSVRHAAFQLLMRADVVMAQVVYQGATKTFLDTPAATVHVVDTGPHDREPTLRWCEHRLDKLALVTACPGKPKHILVLVPERSAEQAGRALRDMIAVRDGHLMGVGQPHPLEQTAVGYGEALNSVRKAPRSADRICVGGSDAKLAPLLPRRAAQAWARDLVGPLFAPPSGKREAEERAYLLETVPIALSFKGTEAAAALGVHRNTVAQRLSRAEQLLSLDLRTSINNRILVLLALELLALPAEDADAPDAARRPGGPAGPGEPVAFEDLLGNASAAAMFREWAEERLTPVRADQRDLTETLRVWLECNLSTKETARALGAGITTVRQHTRDAALQLGMDFAPAPRGMHDADVATVADIGLALHILYGRPHLHQPTRVDGPAAG</sequence>
<feature type="domain" description="PucR C-terminal helix-turn-helix" evidence="1">
    <location>
        <begin position="569"/>
        <end position="613"/>
    </location>
</feature>
<dbReference type="InterPro" id="IPR025736">
    <property type="entry name" value="PucR_C-HTH_dom"/>
</dbReference>
<accession>A0ABS7QCH0</accession>
<dbReference type="PANTHER" id="PTHR33744:SF1">
    <property type="entry name" value="DNA-BINDING TRANSCRIPTIONAL ACTIVATOR ADER"/>
    <property type="match status" value="1"/>
</dbReference>
<dbReference type="EMBL" id="JAINZZ010000038">
    <property type="protein sequence ID" value="MBY8880868.1"/>
    <property type="molecule type" value="Genomic_DNA"/>
</dbReference>
<proteinExistence type="predicted"/>
<reference evidence="2 3" key="1">
    <citation type="submission" date="2021-08" db="EMBL/GenBank/DDBJ databases">
        <title>WGS of actinomycetes from Thailand.</title>
        <authorList>
            <person name="Thawai C."/>
        </authorList>
    </citation>
    <scope>NUCLEOTIDE SEQUENCE [LARGE SCALE GENOMIC DNA]</scope>
    <source>
        <strain evidence="2 3">PLK6-54</strain>
    </source>
</reference>
<feature type="domain" description="PucR C-terminal helix-turn-helix" evidence="1">
    <location>
        <begin position="463"/>
        <end position="508"/>
    </location>
</feature>
<comment type="caution">
    <text evidence="2">The sequence shown here is derived from an EMBL/GenBank/DDBJ whole genome shotgun (WGS) entry which is preliminary data.</text>
</comment>
<dbReference type="InterPro" id="IPR051448">
    <property type="entry name" value="CdaR-like_regulators"/>
</dbReference>
<protein>
    <submittedName>
        <fullName evidence="2">Helix-turn-helix domain-containing protein</fullName>
    </submittedName>
</protein>
<gene>
    <name evidence="2" type="ORF">K7862_24995</name>
</gene>
<evidence type="ECO:0000313" key="2">
    <source>
        <dbReference type="EMBL" id="MBY8880868.1"/>
    </source>
</evidence>
<evidence type="ECO:0000259" key="1">
    <source>
        <dbReference type="Pfam" id="PF13556"/>
    </source>
</evidence>
<dbReference type="Gene3D" id="1.10.10.2840">
    <property type="entry name" value="PucR C-terminal helix-turn-helix domain"/>
    <property type="match status" value="2"/>
</dbReference>
<dbReference type="RefSeq" id="WP_222966348.1">
    <property type="nucleotide sequence ID" value="NZ_JAINZZ010000038.1"/>
</dbReference>
<name>A0ABS7QCH0_9ACTN</name>
<dbReference type="Proteomes" id="UP000778578">
    <property type="component" value="Unassembled WGS sequence"/>
</dbReference>
<dbReference type="InterPro" id="IPR042070">
    <property type="entry name" value="PucR_C-HTH_sf"/>
</dbReference>
<evidence type="ECO:0000313" key="3">
    <source>
        <dbReference type="Proteomes" id="UP000778578"/>
    </source>
</evidence>
<dbReference type="PANTHER" id="PTHR33744">
    <property type="entry name" value="CARBOHYDRATE DIACID REGULATOR"/>
    <property type="match status" value="1"/>
</dbReference>